<dbReference type="Proteomes" id="UP000034680">
    <property type="component" value="Unassembled WGS sequence"/>
</dbReference>
<reference evidence="8 9" key="1">
    <citation type="submission" date="2015-05" db="EMBL/GenBank/DDBJ databases">
        <title>Distinctive expansion of gene families associated with plant cell wall degradation and secondary metabolism in the genomes of grapevine trunk pathogens.</title>
        <authorList>
            <person name="Lawrence D.P."/>
            <person name="Travadon R."/>
            <person name="Rolshausen P.E."/>
            <person name="Baumgartner K."/>
        </authorList>
    </citation>
    <scope>NUCLEOTIDE SEQUENCE [LARGE SCALE GENOMIC DNA]</scope>
    <source>
        <strain evidence="8">DA912</strain>
    </source>
</reference>
<dbReference type="InterPro" id="IPR016167">
    <property type="entry name" value="FAD-bd_PCMH_sub1"/>
</dbReference>
<dbReference type="GO" id="GO:0071949">
    <property type="term" value="F:FAD binding"/>
    <property type="evidence" value="ECO:0007669"/>
    <property type="project" value="InterPro"/>
</dbReference>
<evidence type="ECO:0000256" key="4">
    <source>
        <dbReference type="ARBA" id="ARBA00022827"/>
    </source>
</evidence>
<dbReference type="PANTHER" id="PTHR42973">
    <property type="entry name" value="BINDING OXIDOREDUCTASE, PUTATIVE (AFU_ORTHOLOGUE AFUA_1G17690)-RELATED"/>
    <property type="match status" value="1"/>
</dbReference>
<feature type="domain" description="FAD-binding PCMH-type" evidence="7">
    <location>
        <begin position="51"/>
        <end position="224"/>
    </location>
</feature>
<protein>
    <submittedName>
        <fullName evidence="8">Putative fad binding domain-containing protein</fullName>
    </submittedName>
</protein>
<evidence type="ECO:0000256" key="5">
    <source>
        <dbReference type="ARBA" id="ARBA00023002"/>
    </source>
</evidence>
<dbReference type="InterPro" id="IPR016166">
    <property type="entry name" value="FAD-bd_PCMH"/>
</dbReference>
<dbReference type="AlphaFoldDB" id="A0A0G2F4Z2"/>
<evidence type="ECO:0000259" key="7">
    <source>
        <dbReference type="PROSITE" id="PS51387"/>
    </source>
</evidence>
<dbReference type="Gene3D" id="3.30.43.10">
    <property type="entry name" value="Uridine Diphospho-n-acetylenolpyruvylglucosamine Reductase, domain 2"/>
    <property type="match status" value="1"/>
</dbReference>
<proteinExistence type="inferred from homology"/>
<reference evidence="8 9" key="2">
    <citation type="submission" date="2015-05" db="EMBL/GenBank/DDBJ databases">
        <authorList>
            <person name="Morales-Cruz A."/>
            <person name="Amrine K.C."/>
            <person name="Cantu D."/>
        </authorList>
    </citation>
    <scope>NUCLEOTIDE SEQUENCE [LARGE SCALE GENOMIC DNA]</scope>
    <source>
        <strain evidence="8">DA912</strain>
    </source>
</reference>
<comment type="cofactor">
    <cofactor evidence="1">
        <name>FAD</name>
        <dbReference type="ChEBI" id="CHEBI:57692"/>
    </cofactor>
</comment>
<dbReference type="Gene3D" id="3.30.465.10">
    <property type="match status" value="1"/>
</dbReference>
<name>A0A0G2F4Z2_9PEZI</name>
<keyword evidence="6" id="KW-0732">Signal</keyword>
<dbReference type="STRING" id="1214573.A0A0G2F4Z2"/>
<dbReference type="PROSITE" id="PS51257">
    <property type="entry name" value="PROKAR_LIPOPROTEIN"/>
    <property type="match status" value="1"/>
</dbReference>
<dbReference type="InterPro" id="IPR012951">
    <property type="entry name" value="BBE"/>
</dbReference>
<dbReference type="InterPro" id="IPR050416">
    <property type="entry name" value="FAD-linked_Oxidoreductase"/>
</dbReference>
<keyword evidence="9" id="KW-1185">Reference proteome</keyword>
<keyword evidence="3" id="KW-0285">Flavoprotein</keyword>
<dbReference type="InterPro" id="IPR016169">
    <property type="entry name" value="FAD-bd_PCMH_sub2"/>
</dbReference>
<feature type="chain" id="PRO_5002543823" evidence="6">
    <location>
        <begin position="20"/>
        <end position="475"/>
    </location>
</feature>
<evidence type="ECO:0000256" key="2">
    <source>
        <dbReference type="ARBA" id="ARBA00005466"/>
    </source>
</evidence>
<dbReference type="GO" id="GO:0016491">
    <property type="term" value="F:oxidoreductase activity"/>
    <property type="evidence" value="ECO:0007669"/>
    <property type="project" value="UniProtKB-KW"/>
</dbReference>
<evidence type="ECO:0000313" key="8">
    <source>
        <dbReference type="EMBL" id="KKY29316.1"/>
    </source>
</evidence>
<dbReference type="Gene3D" id="3.40.462.20">
    <property type="match status" value="1"/>
</dbReference>
<evidence type="ECO:0000256" key="1">
    <source>
        <dbReference type="ARBA" id="ARBA00001974"/>
    </source>
</evidence>
<feature type="signal peptide" evidence="6">
    <location>
        <begin position="1"/>
        <end position="19"/>
    </location>
</feature>
<sequence length="475" mass="49860">MHLLRLLLTGLQTATMAAAACVGARSVADDLQSLAPASSVAVEARQRWSEVGAPAATVIFNATSEKDISDVVRYCVQNNISLVAQNGGNGWATGQFDLGSTGVLINLAGLNQVNVSADKKTATIGGGALISDVVTAADAAGVLVQTGNCNCVGALGAALGGGYGNLMGEHGFAVDNTLELRVVTASGEALTASATSNPDLYWALRGAGPNFGIVTSAKVKAFPTDDRTSLIVNFTFDPANITAVAQAIQDLPLLPQQVVYLVLSNSADGTNTPTVVVTGFLRGGTVESGRAAYAPLYALAPLTNSSVVTPYQQWNAANDGFCTRGGRKPAYSTTINSMRPGAWPQIWDLYTAFQSRPGAQNSAVLIERYNLTAAQEAPAGSAALQEALRHEAFAQAIVIPWYEDAALDTQAEAFAAQVRDIWSFSSSAVANPTYINFAHGDEELQAIYGSSLDRLRTLKQQFDPSGVFNQWFEIK</sequence>
<evidence type="ECO:0000313" key="9">
    <source>
        <dbReference type="Proteomes" id="UP000034680"/>
    </source>
</evidence>
<comment type="similarity">
    <text evidence="2">Belongs to the oxygen-dependent FAD-linked oxidoreductase family.</text>
</comment>
<dbReference type="InterPro" id="IPR006094">
    <property type="entry name" value="Oxid_FAD_bind_N"/>
</dbReference>
<comment type="caution">
    <text evidence="8">The sequence shown here is derived from an EMBL/GenBank/DDBJ whole genome shotgun (WGS) entry which is preliminary data.</text>
</comment>
<keyword evidence="4" id="KW-0274">FAD</keyword>
<organism evidence="8 9">
    <name type="scientific">Diaporthe ampelina</name>
    <dbReference type="NCBI Taxonomy" id="1214573"/>
    <lineage>
        <taxon>Eukaryota</taxon>
        <taxon>Fungi</taxon>
        <taxon>Dikarya</taxon>
        <taxon>Ascomycota</taxon>
        <taxon>Pezizomycotina</taxon>
        <taxon>Sordariomycetes</taxon>
        <taxon>Sordariomycetidae</taxon>
        <taxon>Diaporthales</taxon>
        <taxon>Diaporthaceae</taxon>
        <taxon>Diaporthe</taxon>
    </lineage>
</organism>
<dbReference type="Pfam" id="PF01565">
    <property type="entry name" value="FAD_binding_4"/>
    <property type="match status" value="1"/>
</dbReference>
<dbReference type="SUPFAM" id="SSF56176">
    <property type="entry name" value="FAD-binding/transporter-associated domain-like"/>
    <property type="match status" value="1"/>
</dbReference>
<gene>
    <name evidence="8" type="ORF">UCDDA912_g10757</name>
</gene>
<dbReference type="Pfam" id="PF08031">
    <property type="entry name" value="BBE"/>
    <property type="match status" value="1"/>
</dbReference>
<dbReference type="PANTHER" id="PTHR42973:SF39">
    <property type="entry name" value="FAD-BINDING PCMH-TYPE DOMAIN-CONTAINING PROTEIN"/>
    <property type="match status" value="1"/>
</dbReference>
<evidence type="ECO:0000256" key="3">
    <source>
        <dbReference type="ARBA" id="ARBA00022630"/>
    </source>
</evidence>
<dbReference type="OrthoDB" id="415825at2759"/>
<dbReference type="PROSITE" id="PS51387">
    <property type="entry name" value="FAD_PCMH"/>
    <property type="match status" value="1"/>
</dbReference>
<keyword evidence="5" id="KW-0560">Oxidoreductase</keyword>
<evidence type="ECO:0000256" key="6">
    <source>
        <dbReference type="SAM" id="SignalP"/>
    </source>
</evidence>
<dbReference type="EMBL" id="LCUC01001035">
    <property type="protein sequence ID" value="KKY29316.1"/>
    <property type="molecule type" value="Genomic_DNA"/>
</dbReference>
<dbReference type="InterPro" id="IPR036318">
    <property type="entry name" value="FAD-bd_PCMH-like_sf"/>
</dbReference>
<accession>A0A0G2F4Z2</accession>